<name>A0A1T4NXM8_9SPIR</name>
<dbReference type="GO" id="GO:0009279">
    <property type="term" value="C:cell outer membrane"/>
    <property type="evidence" value="ECO:0007669"/>
    <property type="project" value="UniProtKB-UniRule"/>
</dbReference>
<dbReference type="PIRSF" id="PIRSF006076">
    <property type="entry name" value="OM_assembly_OMP85"/>
    <property type="match status" value="1"/>
</dbReference>
<dbReference type="OrthoDB" id="9776356at2"/>
<keyword evidence="5" id="KW-0472">Membrane</keyword>
<evidence type="ECO:0000256" key="4">
    <source>
        <dbReference type="ARBA" id="ARBA00022737"/>
    </source>
</evidence>
<organism evidence="10 11">
    <name type="scientific">Treponema berlinense</name>
    <dbReference type="NCBI Taxonomy" id="225004"/>
    <lineage>
        <taxon>Bacteria</taxon>
        <taxon>Pseudomonadati</taxon>
        <taxon>Spirochaetota</taxon>
        <taxon>Spirochaetia</taxon>
        <taxon>Spirochaetales</taxon>
        <taxon>Treponemataceae</taxon>
        <taxon>Treponema</taxon>
    </lineage>
</organism>
<dbReference type="PANTHER" id="PTHR12815:SF18">
    <property type="entry name" value="SORTING AND ASSEMBLY MACHINERY COMPONENT 50 HOMOLOG"/>
    <property type="match status" value="1"/>
</dbReference>
<dbReference type="Pfam" id="PF01103">
    <property type="entry name" value="Omp85"/>
    <property type="match status" value="1"/>
</dbReference>
<evidence type="ECO:0000256" key="8">
    <source>
        <dbReference type="SAM" id="SignalP"/>
    </source>
</evidence>
<keyword evidence="3" id="KW-0812">Transmembrane</keyword>
<evidence type="ECO:0000256" key="5">
    <source>
        <dbReference type="ARBA" id="ARBA00023136"/>
    </source>
</evidence>
<dbReference type="Pfam" id="PF07244">
    <property type="entry name" value="POTRA"/>
    <property type="match status" value="5"/>
</dbReference>
<protein>
    <recommendedName>
        <fullName evidence="7">Outer membrane protein assembly factor BamA</fullName>
    </recommendedName>
</protein>
<dbReference type="GO" id="GO:0071709">
    <property type="term" value="P:membrane assembly"/>
    <property type="evidence" value="ECO:0007669"/>
    <property type="project" value="InterPro"/>
</dbReference>
<dbReference type="AlphaFoldDB" id="A0A1T4NXM8"/>
<evidence type="ECO:0000313" key="11">
    <source>
        <dbReference type="Proteomes" id="UP000190395"/>
    </source>
</evidence>
<dbReference type="InterPro" id="IPR023707">
    <property type="entry name" value="OM_assembly_BamA"/>
</dbReference>
<dbReference type="NCBIfam" id="TIGR03303">
    <property type="entry name" value="OM_YaeT"/>
    <property type="match status" value="1"/>
</dbReference>
<evidence type="ECO:0000256" key="3">
    <source>
        <dbReference type="ARBA" id="ARBA00022692"/>
    </source>
</evidence>
<feature type="domain" description="POTRA" evidence="9">
    <location>
        <begin position="118"/>
        <end position="194"/>
    </location>
</feature>
<feature type="domain" description="POTRA" evidence="9">
    <location>
        <begin position="197"/>
        <end position="285"/>
    </location>
</feature>
<dbReference type="PANTHER" id="PTHR12815">
    <property type="entry name" value="SORTING AND ASSEMBLY MACHINERY SAMM50 PROTEIN FAMILY MEMBER"/>
    <property type="match status" value="1"/>
</dbReference>
<dbReference type="RefSeq" id="WP_078931114.1">
    <property type="nucleotide sequence ID" value="NZ_CAMFAQ010000015.1"/>
</dbReference>
<evidence type="ECO:0000256" key="2">
    <source>
        <dbReference type="ARBA" id="ARBA00022452"/>
    </source>
</evidence>
<feature type="signal peptide" evidence="8">
    <location>
        <begin position="1"/>
        <end position="26"/>
    </location>
</feature>
<comment type="subcellular location">
    <subcellularLocation>
        <location evidence="1">Membrane</location>
    </subcellularLocation>
</comment>
<dbReference type="GeneID" id="303367608"/>
<dbReference type="EMBL" id="FUXC01000007">
    <property type="protein sequence ID" value="SJZ83961.1"/>
    <property type="molecule type" value="Genomic_DNA"/>
</dbReference>
<proteinExistence type="predicted"/>
<keyword evidence="4" id="KW-0677">Repeat</keyword>
<keyword evidence="8" id="KW-0732">Signal</keyword>
<dbReference type="InterPro" id="IPR039910">
    <property type="entry name" value="D15-like"/>
</dbReference>
<dbReference type="Proteomes" id="UP000190395">
    <property type="component" value="Unassembled WGS sequence"/>
</dbReference>
<evidence type="ECO:0000256" key="6">
    <source>
        <dbReference type="ARBA" id="ARBA00023237"/>
    </source>
</evidence>
<dbReference type="Gene3D" id="2.40.160.50">
    <property type="entry name" value="membrane protein fhac: a member of the omp85/tpsb transporter family"/>
    <property type="match status" value="1"/>
</dbReference>
<dbReference type="InterPro" id="IPR000184">
    <property type="entry name" value="Bac_surfAg_D15"/>
</dbReference>
<keyword evidence="2" id="KW-1134">Transmembrane beta strand</keyword>
<keyword evidence="6" id="KW-0998">Cell outer membrane</keyword>
<evidence type="ECO:0000313" key="10">
    <source>
        <dbReference type="EMBL" id="SJZ83961.1"/>
    </source>
</evidence>
<evidence type="ECO:0000256" key="1">
    <source>
        <dbReference type="ARBA" id="ARBA00004370"/>
    </source>
</evidence>
<dbReference type="STRING" id="225004.SAMN02745152_01373"/>
<gene>
    <name evidence="10" type="ORF">SAMN02745152_01373</name>
</gene>
<evidence type="ECO:0000259" key="9">
    <source>
        <dbReference type="PROSITE" id="PS51779"/>
    </source>
</evidence>
<reference evidence="10 11" key="1">
    <citation type="submission" date="2017-02" db="EMBL/GenBank/DDBJ databases">
        <authorList>
            <person name="Peterson S.W."/>
        </authorList>
    </citation>
    <scope>NUCLEOTIDE SEQUENCE [LARGE SCALE GENOMIC DNA]</scope>
    <source>
        <strain evidence="10 11">ATCC BAA-909</strain>
    </source>
</reference>
<dbReference type="InterPro" id="IPR010827">
    <property type="entry name" value="BamA/TamA_POTRA"/>
</dbReference>
<evidence type="ECO:0000256" key="7">
    <source>
        <dbReference type="NCBIfam" id="TIGR03303"/>
    </source>
</evidence>
<dbReference type="InterPro" id="IPR034746">
    <property type="entry name" value="POTRA"/>
</dbReference>
<sequence length="811" mass="91729">MSFKRFNFALIFCAAICAFAPCVVSAQENDKVTESDENWFYGKLIKSISFKNLKSVDSKELEGVTSGFIGRKFSDEVFGNLLDRIYALDFFDEINPEALPGDAKKNTVSIVFSVTERPVVTRITFSGNRQIRTTELKEAVSLKEKDIFVEGKMLVDERSVRDVYLGKGFTNARVTASSKQTPKGVEVNFKVDEGRSTVIAKLDFRGNKVVSGRTLKSKLTLKEAGLINKGAFQESELEADKQAITAYYQNLGYIDAEVIDVTKETAVNEKKNRDELTITFVIVEGSQYTFGGMTFKGNIIFPSEKLNSFVKLKTGAVYNQQKYQESVMAIADLYYENGYTSNRFQPIPMKDTNNKVISYEFHITESVRSHVESISIKGNTRTKEEIIRREIPIESGDIFSKAKLTTGLRNLYNLQYFSAVVPDVVPGSEENLVNLVFSVDEQSTTSIEFGVTFSGVSDPDDLPFALFVKWQDSNFRGTGKSISASSTIATDEQSVSLSFGENWLFGMPISSSISTSFSHSQNTALMLELADNEDSLNSDDYYMDYERWVWSLGFSLGRRWTPVWAILSLSAGINGSLINNVYDEVYIPVDSTIAEYSNKWGWQNSVWTAFSIDDRDINYDPSKGWFASQRLTWYGLMPFETEFFLRSDTKAEKYFTLFNLPVTETWNWKMVFAAYSGLSLLFPTSDSGIGNSSKVYIDGMFNARGWTNIYNKHRGRALWSNILELRMPIVPGVLAVDWFGDAAVIKDSPYELFTNTGISDFYFSTGPGLRFSIPQFPLRLLFANTFKMDENYNVTWENNWKFVLSFNITNK</sequence>
<dbReference type="Gene3D" id="3.10.20.310">
    <property type="entry name" value="membrane protein fhac"/>
    <property type="match status" value="4"/>
</dbReference>
<feature type="chain" id="PRO_5013318437" description="Outer membrane protein assembly factor BamA" evidence="8">
    <location>
        <begin position="27"/>
        <end position="811"/>
    </location>
</feature>
<accession>A0A1T4NXM8</accession>
<feature type="domain" description="POTRA" evidence="9">
    <location>
        <begin position="369"/>
        <end position="442"/>
    </location>
</feature>
<keyword evidence="11" id="KW-1185">Reference proteome</keyword>
<dbReference type="PROSITE" id="PS51779">
    <property type="entry name" value="POTRA"/>
    <property type="match status" value="3"/>
</dbReference>